<dbReference type="InterPro" id="IPR018511">
    <property type="entry name" value="Hemolysin-typ_Ca-bd_CS"/>
</dbReference>
<dbReference type="InterPro" id="IPR011049">
    <property type="entry name" value="Serralysin-like_metalloprot_C"/>
</dbReference>
<dbReference type="SUPFAM" id="SSF51120">
    <property type="entry name" value="beta-Roll"/>
    <property type="match status" value="5"/>
</dbReference>
<evidence type="ECO:0000313" key="3">
    <source>
        <dbReference type="EMBL" id="MBK1657032.1"/>
    </source>
</evidence>
<accession>A0ABS1CSR1</accession>
<sequence length="2661" mass="269947">MTATIGDFRTQLDSVFATLAGTAIGTLTGIDLPLLNGAPVLQGLVAGKVFDELQGAISTALAPLAAGDAADAALVTALDDIVDSADLGVAATLAGDGSVTVTLKARDSIPLAQQALPSLDLGGLLSFDASGKVDTAVVAGLDLVLRYDPATDEVTVVKADAPQLSVDLAADITLAAEAKLAVLSVSVATPPGPAAPEITAGADITFATGALDAATSTTVLDDKVALDVGLTTKLAADILPTISTDLVVDYDFLGPDKAAPTVELQDITLDLGGLFKFLGGVLDPIADVLDTFPIGPLIDAVTAKLPIVDDGFGLLGLRPVFDNIGGKGGEGDGTITLLDLVATRFPDLKDPLNAFATALGYIDGFKQAGGGDGTKIDLGDIVLTGGAGARGAPGLAPAGAPPAPAYTPPATDPLSAVRDAAKDQLTGVPGTRPGLGATQPLVDFLSDAGVTIPLLSKPETIVDLLTGNRTVDLITYDVPSLPVRGDFSFFFPIVGPIGLKLGGNFSGLVDFDIGYDSSGLATGDLAKGFYFTTKAKPEGGFEPAATITVGIDASAAISIGIASVEVGGGLKSGLEAFFDGADNKLYLEQLLGDCVFDPIKGKFSAEIFAAFTIDLGFFSTTARFTLAEVTLATFEFGCPPPTTQPDTDLATLGPDASGVPAGTLALNAGERAGFRQINDVAGTDGDESFRVGYAVDADGNRIPGALAVEAYTLTKAFGAALGGKPDPTLILARMGAGRDYVVVSADVTVNADLAGGADGDLVVGGAGNDTLHGDLGAGPAGDDRLYGNAGNDEIFGDEGNDLLEGGAGADLLDAGDGFDQVSYENSPTGVRLLAQPGPNNTFIGQLGDAQGDVIRNAEEFILTNFDDTVFGAANAVNRLNGRDGNDLLYGGGLDDQLQGGAGADNLQGDGGTDSTAYFESNYRVRVDLAQGRGWDGHAQGDRYLSIENVAGTAWDDELTGNGADNILDGWFGNDVLTGGGGADRLRGGEGADTIYAFGGAVEINGGGLLGSAERDLLSYIRKADGGVVARLDGLPGGADPVTRAQVPGIDTLGRPVLVDRPEYSSIEDLEGTNSGDQLAGDAGYNRIWGRGGSDLIAGGGGNDTLAGNAGADALSGGAGFDAADYRESPGAVSVNLAANTGAFADAQGDTFLSVEDLYGSGFSDVLVGDDGSNWIYPGLSRTAVFGDVVDGLGGNDRMFIDYSVEDTGGGLFGGYSTSFLAPGFIVRGRGDGLFDAVVFSNIESLSVVGTRVADQVFAGSGDDVVVTQDGDDFVLAGTGSDQVLAGAGNDTVGSGTTLSRTLTDFAPEVVRFLDGGRGIDLLHFSAGQSFQDIILVGTDGTAEFNGVNLLLANGTVVRNFEVLGAIAIATGFGDDLVEQQGRVDNIISTGAGVDEIRPGLGTDFVDGGLEFGPEALPEGDSNFLGFLDGEDGAFILRNPGDLLVLDYSGAEQAAIGRTGISTTPYFFLTGNPDSEAGQVEVPLETNSGTYVVGPDGVTFTNIERLSVIGTGFGDILAGTELLLGRDRGFEEGTASRRGADILEGRDGDDLLWGKTGSDTLLGGAGSDILIGGAVTSIRSFANNTITDVREVDRLTGGADADTFVLGFDRFFSASPVVLYTDSDGSIFSSFFSTDNRAVVTDFDVAEGDRLQLGGTAANYRLVEQGGSTFLYLRDGLGFGSGFEIGVNSAADELIAEIQGVTGLSLTAPYIRYGTLDSLLTTAQRGALNTDGVAVSAELAIADARFDTPLEPGAAPIAPAPSPAGRAALAASAAPAAWVTQTGDTTVLRDALFAGGAAGIGGGQLLLEGSSIAFGTFDGDPFGLGSGIVLSTGRVADLAGPNEEDGGTSAIQSVNRPFTLVGDITTANAQAARLFKADLSSLGFDLNSLILKDQSAGSGGANGIASGFDLDAVFLSRVNLASVADLGSLPRLDAFAFDAANVRFIPGTQRPTSGPGDFINARDLLGALNGLPVFAQATLDAIDGRNPLAVDGSGGFGALTLGDGGSIGFDLKAALPGDGPLYLYAVEFGGAGEQLSAGITASSNRLAPKADLSTDLGLPGLDGDSTALVYRFTPDASVNAIAFEFALATEELTEWAQSGFNDSFRIKVNGANLARLSDGSFATIDNLYAPPGGQGIALSYLNLFGSSPQRGSDLVLNPVGTGPAAAETRADAYSKVLRFVAPVKAGEVNELRIEVEDVRDALLDSAILVRGGSLKGFWKPDVIIRSPEGPLKEGGTGTLHVEVTVPPGGRLDAPVTVTLDPTDGIDLGNGPGRPVTIVFDPDGPTKRNIDVKAPQDFKDDGDRVEKVDVTVDGGTLPEDQPTIVLPVQEVPFAVEQLWFGIRAVGFENGGSTGPQFEAVTDAAQLATRSLPAKTVPGYEGGGPAVLDFTGSEWQQLLAFRGKAPAVTALGIDLSDGIDGAQTGRADSTGDLRVGPGVVAANLADMAGGGRISDVTRTLDAADDPVVITGLGPANPNILAPAVTEGDGPANFVTFSGPLGFGFLGGTGWDLGGNAQRLNGGESIGFALQQGRTLDAASFVVRTTGGAVGVVLDSDGVTMRDTNGAARGGFVQDASAGELVLGDLADGTAVKVDFRAGTVLVNGAAGGFDAGGFFAAFAAAGADRITFGSLVGQSGGWSVDDLVLLARNPVVAPAPAPGADWIF</sequence>
<dbReference type="EMBL" id="NRSG01000008">
    <property type="protein sequence ID" value="MBK1657032.1"/>
    <property type="molecule type" value="Genomic_DNA"/>
</dbReference>
<protein>
    <recommendedName>
        <fullName evidence="5">Calcium-binding protein</fullName>
    </recommendedName>
</protein>
<keyword evidence="2" id="KW-0964">Secreted</keyword>
<dbReference type="Proteomes" id="UP000697995">
    <property type="component" value="Unassembled WGS sequence"/>
</dbReference>
<dbReference type="InterPro" id="IPR049804">
    <property type="entry name" value="Choice_anch_L"/>
</dbReference>
<dbReference type="Pfam" id="PF00353">
    <property type="entry name" value="HemolysinCabind"/>
    <property type="match status" value="9"/>
</dbReference>
<comment type="subcellular location">
    <subcellularLocation>
        <location evidence="1">Secreted</location>
    </subcellularLocation>
</comment>
<keyword evidence="4" id="KW-1185">Reference proteome</keyword>
<dbReference type="PRINTS" id="PR00313">
    <property type="entry name" value="CABNDNGRPT"/>
</dbReference>
<proteinExistence type="predicted"/>
<dbReference type="InterPro" id="IPR001343">
    <property type="entry name" value="Hemolysn_Ca-bd"/>
</dbReference>
<organism evidence="3 4">
    <name type="scientific">Paracraurococcus ruber</name>
    <dbReference type="NCBI Taxonomy" id="77675"/>
    <lineage>
        <taxon>Bacteria</taxon>
        <taxon>Pseudomonadati</taxon>
        <taxon>Pseudomonadota</taxon>
        <taxon>Alphaproteobacteria</taxon>
        <taxon>Acetobacterales</taxon>
        <taxon>Roseomonadaceae</taxon>
        <taxon>Paracraurococcus</taxon>
    </lineage>
</organism>
<reference evidence="3 4" key="1">
    <citation type="journal article" date="2020" name="Microorganisms">
        <title>Osmotic Adaptation and Compatible Solute Biosynthesis of Phototrophic Bacteria as Revealed from Genome Analyses.</title>
        <authorList>
            <person name="Imhoff J.F."/>
            <person name="Rahn T."/>
            <person name="Kunzel S."/>
            <person name="Keller A."/>
            <person name="Neulinger S.C."/>
        </authorList>
    </citation>
    <scope>NUCLEOTIDE SEQUENCE [LARGE SCALE GENOMIC DNA]</scope>
    <source>
        <strain evidence="3 4">DSM 15382</strain>
    </source>
</reference>
<dbReference type="RefSeq" id="WP_133218840.1">
    <property type="nucleotide sequence ID" value="NZ_NRSG01000008.1"/>
</dbReference>
<evidence type="ECO:0008006" key="5">
    <source>
        <dbReference type="Google" id="ProtNLM"/>
    </source>
</evidence>
<name>A0ABS1CSR1_9PROT</name>
<dbReference type="PANTHER" id="PTHR38340:SF1">
    <property type="entry name" value="S-LAYER PROTEIN"/>
    <property type="match status" value="1"/>
</dbReference>
<evidence type="ECO:0000313" key="4">
    <source>
        <dbReference type="Proteomes" id="UP000697995"/>
    </source>
</evidence>
<evidence type="ECO:0000256" key="2">
    <source>
        <dbReference type="ARBA" id="ARBA00022525"/>
    </source>
</evidence>
<dbReference type="NCBIfam" id="NF038133">
    <property type="entry name" value="choice_anch_L"/>
    <property type="match status" value="1"/>
</dbReference>
<gene>
    <name evidence="3" type="ORF">CKO45_02165</name>
</gene>
<dbReference type="InterPro" id="IPR050557">
    <property type="entry name" value="RTX_toxin/Mannuronan_C5-epim"/>
</dbReference>
<dbReference type="PANTHER" id="PTHR38340">
    <property type="entry name" value="S-LAYER PROTEIN"/>
    <property type="match status" value="1"/>
</dbReference>
<evidence type="ECO:0000256" key="1">
    <source>
        <dbReference type="ARBA" id="ARBA00004613"/>
    </source>
</evidence>
<dbReference type="Gene3D" id="2.150.10.10">
    <property type="entry name" value="Serralysin-like metalloprotease, C-terminal"/>
    <property type="match status" value="6"/>
</dbReference>
<comment type="caution">
    <text evidence="3">The sequence shown here is derived from an EMBL/GenBank/DDBJ whole genome shotgun (WGS) entry which is preliminary data.</text>
</comment>
<dbReference type="PROSITE" id="PS00330">
    <property type="entry name" value="HEMOLYSIN_CALCIUM"/>
    <property type="match status" value="4"/>
</dbReference>